<proteinExistence type="predicted"/>
<evidence type="ECO:0000313" key="2">
    <source>
        <dbReference type="EMBL" id="SJL15195.1"/>
    </source>
</evidence>
<dbReference type="EMBL" id="FUEG01000027">
    <property type="protein sequence ID" value="SJL15195.1"/>
    <property type="molecule type" value="Genomic_DNA"/>
</dbReference>
<keyword evidence="1" id="KW-1133">Transmembrane helix</keyword>
<keyword evidence="3" id="KW-1185">Reference proteome</keyword>
<dbReference type="Proteomes" id="UP000219338">
    <property type="component" value="Unassembled WGS sequence"/>
</dbReference>
<reference evidence="3" key="1">
    <citation type="journal article" date="2017" name="Nat. Ecol. Evol.">
        <title>Genome expansion and lineage-specific genetic innovations in the forest pathogenic fungi Armillaria.</title>
        <authorList>
            <person name="Sipos G."/>
            <person name="Prasanna A.N."/>
            <person name="Walter M.C."/>
            <person name="O'Connor E."/>
            <person name="Balint B."/>
            <person name="Krizsan K."/>
            <person name="Kiss B."/>
            <person name="Hess J."/>
            <person name="Varga T."/>
            <person name="Slot J."/>
            <person name="Riley R."/>
            <person name="Boka B."/>
            <person name="Rigling D."/>
            <person name="Barry K."/>
            <person name="Lee J."/>
            <person name="Mihaltcheva S."/>
            <person name="LaButti K."/>
            <person name="Lipzen A."/>
            <person name="Waldron R."/>
            <person name="Moloney N.M."/>
            <person name="Sperisen C."/>
            <person name="Kredics L."/>
            <person name="Vagvoelgyi C."/>
            <person name="Patrignani A."/>
            <person name="Fitzpatrick D."/>
            <person name="Nagy I."/>
            <person name="Doyle S."/>
            <person name="Anderson J.B."/>
            <person name="Grigoriev I.V."/>
            <person name="Gueldener U."/>
            <person name="Muensterkoetter M."/>
            <person name="Nagy L.G."/>
        </authorList>
    </citation>
    <scope>NUCLEOTIDE SEQUENCE [LARGE SCALE GENOMIC DNA]</scope>
    <source>
        <strain evidence="3">C18/9</strain>
    </source>
</reference>
<organism evidence="2 3">
    <name type="scientific">Armillaria ostoyae</name>
    <name type="common">Armillaria root rot fungus</name>
    <dbReference type="NCBI Taxonomy" id="47428"/>
    <lineage>
        <taxon>Eukaryota</taxon>
        <taxon>Fungi</taxon>
        <taxon>Dikarya</taxon>
        <taxon>Basidiomycota</taxon>
        <taxon>Agaricomycotina</taxon>
        <taxon>Agaricomycetes</taxon>
        <taxon>Agaricomycetidae</taxon>
        <taxon>Agaricales</taxon>
        <taxon>Marasmiineae</taxon>
        <taxon>Physalacriaceae</taxon>
        <taxon>Armillaria</taxon>
    </lineage>
</organism>
<gene>
    <name evidence="2" type="ORF">ARMOST_18681</name>
</gene>
<feature type="transmembrane region" description="Helical" evidence="1">
    <location>
        <begin position="119"/>
        <end position="137"/>
    </location>
</feature>
<evidence type="ECO:0000313" key="3">
    <source>
        <dbReference type="Proteomes" id="UP000219338"/>
    </source>
</evidence>
<name>A0A284S2G6_ARMOS</name>
<accession>A0A284S2G6</accession>
<keyword evidence="1" id="KW-0472">Membrane</keyword>
<sequence>MSAASSRYLLFVHPLLRVTPTATTASSTIIPATLSPGDSSPVIFHRGGQRVAIPKLILQDADNLAVLELRFDQIVQSSYKTKGLKGHERAIVYIPLKYWSSLLPYITSVEFDVRKGSHPFIGLFVLLIVAISVVSISNRFPIMHLPLRLFQLVVEIMHRLCLLVVHWLVNGIEAIGLFDWNKGIGIHFSSSIYL</sequence>
<dbReference type="AlphaFoldDB" id="A0A284S2G6"/>
<dbReference type="OMA" id="WLVNGIE"/>
<protein>
    <submittedName>
        <fullName evidence="2">Uncharacterized protein</fullName>
    </submittedName>
</protein>
<evidence type="ECO:0000256" key="1">
    <source>
        <dbReference type="SAM" id="Phobius"/>
    </source>
</evidence>
<keyword evidence="1" id="KW-0812">Transmembrane</keyword>
<dbReference type="OrthoDB" id="2974901at2759"/>